<keyword evidence="2" id="KW-0732">Signal</keyword>
<dbReference type="PANTHER" id="PTHR48098">
    <property type="entry name" value="ENTEROCHELIN ESTERASE-RELATED"/>
    <property type="match status" value="1"/>
</dbReference>
<dbReference type="GO" id="GO:0016747">
    <property type="term" value="F:acyltransferase activity, transferring groups other than amino-acyl groups"/>
    <property type="evidence" value="ECO:0007669"/>
    <property type="project" value="TreeGrafter"/>
</dbReference>
<dbReference type="RefSeq" id="WP_244802911.1">
    <property type="nucleotide sequence ID" value="NZ_JALIEA010000005.1"/>
</dbReference>
<evidence type="ECO:0000313" key="3">
    <source>
        <dbReference type="EMBL" id="MCJ7857159.1"/>
    </source>
</evidence>
<protein>
    <submittedName>
        <fullName evidence="3">Alpha/beta hydrolase-fold protein</fullName>
    </submittedName>
</protein>
<dbReference type="PANTHER" id="PTHR48098:SF1">
    <property type="entry name" value="DIACYLGLYCEROL ACYLTRANSFERASE_MYCOLYLTRANSFERASE AG85A"/>
    <property type="match status" value="1"/>
</dbReference>
<dbReference type="InterPro" id="IPR000801">
    <property type="entry name" value="Esterase-like"/>
</dbReference>
<name>A0A9X2B0Q9_9CORY</name>
<sequence length="667" mass="72638">MRTAANTRTGKSPATRPSRRTSRRVGAAVLALPLSVALAVPLAAPAAAQGSLGGGQGANGTGLGDYLDPDNVPERPAQDVTDQDLPGLPEGVDVDRVEWLSDRWANVYINTPSMPEGPVLVQILLARDWYSQPDRDFPSVWALDGLRARDDESGWTLSTNIQQFYADKNVNVVMPVGGNSSFYTDWDQQPEPGKTYKWETFLTQELPAVLREGWRTSEQRAITGISMGGTAAVNLAHRHPELFQFVGSFSGYLDTTSPGVPQAINYATNDGAGYDAQRMWGPYGSQRWKENDPKQHVGALKDMTVYLSAGNGNAGPYDQQGPIPGYPANPAAFGLEAMSRMTTQTFANAANRAGVDVVTKYRSSGTHDWPYWQYEMTQAWPYIAQTFGLSEEDRGAKCAAVGKIAEAEKRQRSQNLGTCTTNEYDAANGGKVQDFRNGRVYWKKGADKAWASWGRIGARYSEMGGPGSWLGYPTGEEQSGLKGGGILQRFENGIVYWTPQTGAVAVKNDIVDAWGRSKWETGPFGYPVAAVEQVPGGGAVQKFQNGVAVRDKDGKVRMIEGKIGEKYLEAGGPADSGLGFPRSEEIKVNGGAFTQFEHGNIYWSASSGAHIIRKGRIFDAWGEDRYEQGRFGWPVEDQQGIPAGGEVVKFQHGEIREVNGNIQKDPR</sequence>
<feature type="region of interest" description="Disordered" evidence="1">
    <location>
        <begin position="59"/>
        <end position="90"/>
    </location>
</feature>
<evidence type="ECO:0000313" key="4">
    <source>
        <dbReference type="Proteomes" id="UP001139207"/>
    </source>
</evidence>
<feature type="compositionally biased region" description="Polar residues" evidence="1">
    <location>
        <begin position="1"/>
        <end position="10"/>
    </location>
</feature>
<dbReference type="Pfam" id="PF00756">
    <property type="entry name" value="Esterase"/>
    <property type="match status" value="1"/>
</dbReference>
<keyword evidence="3" id="KW-0378">Hydrolase</keyword>
<dbReference type="Pfam" id="PF08310">
    <property type="entry name" value="LGFP"/>
    <property type="match status" value="4"/>
</dbReference>
<reference evidence="3" key="1">
    <citation type="submission" date="2022-04" db="EMBL/GenBank/DDBJ databases">
        <title>Corynebacterium kalidii LD5P10.</title>
        <authorList>
            <person name="Sun J.Q."/>
        </authorList>
    </citation>
    <scope>NUCLEOTIDE SEQUENCE</scope>
    <source>
        <strain evidence="3">LD5P10</strain>
    </source>
</reference>
<accession>A0A9X2B0Q9</accession>
<dbReference type="GO" id="GO:0016787">
    <property type="term" value="F:hydrolase activity"/>
    <property type="evidence" value="ECO:0007669"/>
    <property type="project" value="UniProtKB-KW"/>
</dbReference>
<evidence type="ECO:0000256" key="2">
    <source>
        <dbReference type="SAM" id="SignalP"/>
    </source>
</evidence>
<feature type="region of interest" description="Disordered" evidence="1">
    <location>
        <begin position="1"/>
        <end position="24"/>
    </location>
</feature>
<dbReference type="Gene3D" id="3.40.50.1820">
    <property type="entry name" value="alpha/beta hydrolase"/>
    <property type="match status" value="1"/>
</dbReference>
<dbReference type="InterPro" id="IPR013207">
    <property type="entry name" value="LGFP"/>
</dbReference>
<dbReference type="InterPro" id="IPR029058">
    <property type="entry name" value="AB_hydrolase_fold"/>
</dbReference>
<keyword evidence="4" id="KW-1185">Reference proteome</keyword>
<dbReference type="InterPro" id="IPR050583">
    <property type="entry name" value="Mycobacterial_A85_antigen"/>
</dbReference>
<gene>
    <name evidence="3" type="ORF">MUN33_00275</name>
</gene>
<dbReference type="Proteomes" id="UP001139207">
    <property type="component" value="Unassembled WGS sequence"/>
</dbReference>
<feature type="signal peptide" evidence="2">
    <location>
        <begin position="1"/>
        <end position="39"/>
    </location>
</feature>
<comment type="caution">
    <text evidence="3">The sequence shown here is derived from an EMBL/GenBank/DDBJ whole genome shotgun (WGS) entry which is preliminary data.</text>
</comment>
<dbReference type="AlphaFoldDB" id="A0A9X2B0Q9"/>
<proteinExistence type="predicted"/>
<dbReference type="EMBL" id="JALIEA010000005">
    <property type="protein sequence ID" value="MCJ7857159.1"/>
    <property type="molecule type" value="Genomic_DNA"/>
</dbReference>
<dbReference type="SUPFAM" id="SSF53474">
    <property type="entry name" value="alpha/beta-Hydrolases"/>
    <property type="match status" value="1"/>
</dbReference>
<organism evidence="3 4">
    <name type="scientific">Corynebacterium kalidii</name>
    <dbReference type="NCBI Taxonomy" id="2931982"/>
    <lineage>
        <taxon>Bacteria</taxon>
        <taxon>Bacillati</taxon>
        <taxon>Actinomycetota</taxon>
        <taxon>Actinomycetes</taxon>
        <taxon>Mycobacteriales</taxon>
        <taxon>Corynebacteriaceae</taxon>
        <taxon>Corynebacterium</taxon>
    </lineage>
</organism>
<evidence type="ECO:0000256" key="1">
    <source>
        <dbReference type="SAM" id="MobiDB-lite"/>
    </source>
</evidence>
<feature type="chain" id="PRO_5040882007" evidence="2">
    <location>
        <begin position="40"/>
        <end position="667"/>
    </location>
</feature>